<evidence type="ECO:0000256" key="1">
    <source>
        <dbReference type="HAMAP-Rule" id="MF_02062"/>
    </source>
</evidence>
<feature type="transmembrane region" description="Helical" evidence="1">
    <location>
        <begin position="374"/>
        <end position="401"/>
    </location>
</feature>
<feature type="transmembrane region" description="Helical" evidence="1">
    <location>
        <begin position="6"/>
        <end position="25"/>
    </location>
</feature>
<feature type="transmembrane region" description="Helical" evidence="1">
    <location>
        <begin position="244"/>
        <end position="266"/>
    </location>
</feature>
<dbReference type="PANTHER" id="PTHR36178:SF1">
    <property type="entry name" value="SODIUM_GLUTAMATE SYMPORTER"/>
    <property type="match status" value="1"/>
</dbReference>
<comment type="caution">
    <text evidence="3">The sequence shown here is derived from an EMBL/GenBank/DDBJ whole genome shotgun (WGS) entry which is preliminary data.</text>
</comment>
<feature type="transmembrane region" description="Helical" evidence="1">
    <location>
        <begin position="278"/>
        <end position="301"/>
    </location>
</feature>
<protein>
    <recommendedName>
        <fullName evidence="1 2">Sodium/glutamate symporter</fullName>
    </recommendedName>
</protein>
<feature type="transmembrane region" description="Helical" evidence="1">
    <location>
        <begin position="65"/>
        <end position="88"/>
    </location>
</feature>
<sequence>MDLELNNVTTIFLAVALLIAGGYLINKVSFLKRFCIPAPVVGGLLFAILVTIFKQTGLLTITLDTSLQSVFMLTFFTTVGLGASFQLVKLGGKLLVIYWLACGVLALCQSVIGISLASVLGLEPLLGVMVGAVSMEGGHGAATAFGGTIEELGVNSALSVGLAAATFGLIAGGLVGGPTVKYLITKYKLNPSEADASVEVAAASEEVSGKSAFEFNSQKFMVQILIITFCMAAGSYLGELFSTVTGFVLPSYVGAMFVAVIFRNILDSFNKNIVDMKSISLIGDVTLGIFLSMALMSIKLWEVAGLALPMLIIVFVQVLFIVLLGVFVLFRLFGKDYDAAVMVGGFTGHGLGATPNAMANMAAITDRFGPSPKAFLIVPIVGAFLIDVFAMPIIITSINLLK</sequence>
<evidence type="ECO:0000313" key="3">
    <source>
        <dbReference type="EMBL" id="PWW29410.1"/>
    </source>
</evidence>
<reference evidence="3 4" key="1">
    <citation type="submission" date="2018-05" db="EMBL/GenBank/DDBJ databases">
        <title>Freshwater and sediment microbial communities from various areas in North America, analyzing microbe dynamics in response to fracking.</title>
        <authorList>
            <person name="Lamendella R."/>
        </authorList>
    </citation>
    <scope>NUCLEOTIDE SEQUENCE [LARGE SCALE GENOMIC DNA]</scope>
    <source>
        <strain evidence="3 4">15_TX</strain>
    </source>
</reference>
<keyword evidence="1" id="KW-0029">Amino-acid transport</keyword>
<evidence type="ECO:0000256" key="2">
    <source>
        <dbReference type="NCBIfam" id="TIGR00210"/>
    </source>
</evidence>
<dbReference type="GO" id="GO:0015813">
    <property type="term" value="P:L-glutamate transmembrane transport"/>
    <property type="evidence" value="ECO:0007669"/>
    <property type="project" value="UniProtKB-UniRule"/>
</dbReference>
<comment type="similarity">
    <text evidence="1">Belongs to the glutamate:Na(+) symporter (ESS) (TC 2.A.27) family.</text>
</comment>
<feature type="transmembrane region" description="Helical" evidence="1">
    <location>
        <begin position="95"/>
        <end position="120"/>
    </location>
</feature>
<feature type="transmembrane region" description="Helical" evidence="1">
    <location>
        <begin position="337"/>
        <end position="354"/>
    </location>
</feature>
<dbReference type="GO" id="GO:0015501">
    <property type="term" value="F:glutamate:sodium symporter activity"/>
    <property type="evidence" value="ECO:0007669"/>
    <property type="project" value="UniProtKB-UniRule"/>
</dbReference>
<proteinExistence type="inferred from homology"/>
<keyword evidence="1" id="KW-1003">Cell membrane</keyword>
<comment type="function">
    <text evidence="1">Catalyzes the sodium-dependent transport of glutamate.</text>
</comment>
<comment type="subcellular location">
    <subcellularLocation>
        <location evidence="1">Cell membrane</location>
        <topology evidence="1">Multi-pass membrane protein</topology>
    </subcellularLocation>
</comment>
<dbReference type="NCBIfam" id="TIGR00210">
    <property type="entry name" value="gltS"/>
    <property type="match status" value="1"/>
</dbReference>
<dbReference type="InterPro" id="IPR004445">
    <property type="entry name" value="GltS"/>
</dbReference>
<dbReference type="PANTHER" id="PTHR36178">
    <property type="entry name" value="SLR0625 PROTEIN"/>
    <property type="match status" value="1"/>
</dbReference>
<feature type="transmembrane region" description="Helical" evidence="1">
    <location>
        <begin position="307"/>
        <end position="330"/>
    </location>
</feature>
<evidence type="ECO:0000313" key="4">
    <source>
        <dbReference type="Proteomes" id="UP000247150"/>
    </source>
</evidence>
<keyword evidence="1" id="KW-0812">Transmembrane</keyword>
<dbReference type="AlphaFoldDB" id="A0A2V2ZZL3"/>
<keyword evidence="1" id="KW-0472">Membrane</keyword>
<keyword evidence="1" id="KW-1133">Transmembrane helix</keyword>
<keyword evidence="1" id="KW-0813">Transport</keyword>
<dbReference type="GO" id="GO:0005886">
    <property type="term" value="C:plasma membrane"/>
    <property type="evidence" value="ECO:0007669"/>
    <property type="project" value="UniProtKB-SubCell"/>
</dbReference>
<gene>
    <name evidence="3" type="ORF">DFO73_10441</name>
</gene>
<keyword evidence="1" id="KW-0769">Symport</keyword>
<dbReference type="RefSeq" id="WP_110064480.1">
    <property type="nucleotide sequence ID" value="NZ_QGTW01000004.1"/>
</dbReference>
<dbReference type="EMBL" id="QGTW01000004">
    <property type="protein sequence ID" value="PWW29410.1"/>
    <property type="molecule type" value="Genomic_DNA"/>
</dbReference>
<feature type="transmembrane region" description="Helical" evidence="1">
    <location>
        <begin position="160"/>
        <end position="184"/>
    </location>
</feature>
<feature type="transmembrane region" description="Helical" evidence="1">
    <location>
        <begin position="220"/>
        <end position="238"/>
    </location>
</feature>
<dbReference type="OrthoDB" id="4921038at2"/>
<dbReference type="Proteomes" id="UP000247150">
    <property type="component" value="Unassembled WGS sequence"/>
</dbReference>
<keyword evidence="1" id="KW-0406">Ion transport</keyword>
<keyword evidence="1" id="KW-0915">Sodium</keyword>
<dbReference type="HAMAP" id="MF_02062">
    <property type="entry name" value="GltS"/>
    <property type="match status" value="1"/>
</dbReference>
<dbReference type="Pfam" id="PF03616">
    <property type="entry name" value="Glt_symporter"/>
    <property type="match status" value="1"/>
</dbReference>
<organism evidence="3 4">
    <name type="scientific">Cytobacillus oceanisediminis</name>
    <dbReference type="NCBI Taxonomy" id="665099"/>
    <lineage>
        <taxon>Bacteria</taxon>
        <taxon>Bacillati</taxon>
        <taxon>Bacillota</taxon>
        <taxon>Bacilli</taxon>
        <taxon>Bacillales</taxon>
        <taxon>Bacillaceae</taxon>
        <taxon>Cytobacillus</taxon>
    </lineage>
</organism>
<name>A0A2V2ZZL3_9BACI</name>
<accession>A0A2V2ZZL3</accession>
<keyword evidence="1" id="KW-0739">Sodium transport</keyword>
<feature type="transmembrane region" description="Helical" evidence="1">
    <location>
        <begin position="34"/>
        <end position="53"/>
    </location>
</feature>